<evidence type="ECO:0000259" key="2">
    <source>
        <dbReference type="PROSITE" id="PS51352"/>
    </source>
</evidence>
<name>A0A9K3PK64_9STRA</name>
<dbReference type="AlphaFoldDB" id="A0A9K3PK64"/>
<comment type="caution">
    <text evidence="3">The sequence shown here is derived from an EMBL/GenBank/DDBJ whole genome shotgun (WGS) entry which is preliminary data.</text>
</comment>
<dbReference type="EMBL" id="JAGRRH010000019">
    <property type="protein sequence ID" value="KAG7349796.1"/>
    <property type="molecule type" value="Genomic_DNA"/>
</dbReference>
<dbReference type="InterPro" id="IPR050620">
    <property type="entry name" value="Thioredoxin_H-type-like"/>
</dbReference>
<protein>
    <submittedName>
        <fullName evidence="3">Thioredoxin</fullName>
    </submittedName>
</protein>
<evidence type="ECO:0000313" key="4">
    <source>
        <dbReference type="Proteomes" id="UP000693970"/>
    </source>
</evidence>
<evidence type="ECO:0000256" key="1">
    <source>
        <dbReference type="SAM" id="MobiDB-lite"/>
    </source>
</evidence>
<sequence length="432" mass="47706">MENSQNDGSALERIVLCNGNVCTVSPDKDSGDRQSDEIVDTEVVKITELSDPTEESESHVNTKSKASTAPLFQKIHSQQDLDRFKTSNDVLLVEFVTSWCGACKGIAERLKDLSVAHAETVYVCQVYCDSRNKETKKLVASMGITSYPVFVVYSDGLQVQKWYGADCLILHLRTQINESNQYHGGLNPFSYQQNTMKLSVSTHLIVALIALICDHVIAVATDTTQQSDSRFKLRGRHSSPLNASHGKDPRKTMADKSNVVSSFSNEQLLIYRRLGINCGGPYEGKDTESDGYGDGGGQYEIVGSVQNGDQNGKDLSSKNGGKNKKERIPRTRRTAMRAFRHGECVCSDDMAVCWRMEYGDTGDDKVCCVPNADEDDGEYTADILLPPPIPIFIPANLAPDVDEFDLYDDNSTAPPNMSDDYYNYQVVSVVTP</sequence>
<evidence type="ECO:0000313" key="3">
    <source>
        <dbReference type="EMBL" id="KAG7349796.1"/>
    </source>
</evidence>
<dbReference type="PROSITE" id="PS51352">
    <property type="entry name" value="THIOREDOXIN_2"/>
    <property type="match status" value="1"/>
</dbReference>
<proteinExistence type="predicted"/>
<feature type="domain" description="Thioredoxin" evidence="2">
    <location>
        <begin position="60"/>
        <end position="181"/>
    </location>
</feature>
<gene>
    <name evidence="3" type="ORF">IV203_012393</name>
</gene>
<keyword evidence="4" id="KW-1185">Reference proteome</keyword>
<dbReference type="Proteomes" id="UP000693970">
    <property type="component" value="Unassembled WGS sequence"/>
</dbReference>
<feature type="region of interest" description="Disordered" evidence="1">
    <location>
        <begin position="285"/>
        <end position="329"/>
    </location>
</feature>
<dbReference type="InterPro" id="IPR013766">
    <property type="entry name" value="Thioredoxin_domain"/>
</dbReference>
<reference evidence="3" key="2">
    <citation type="submission" date="2021-04" db="EMBL/GenBank/DDBJ databases">
        <authorList>
            <person name="Podell S."/>
        </authorList>
    </citation>
    <scope>NUCLEOTIDE SEQUENCE</scope>
    <source>
        <strain evidence="3">Hildebrandi</strain>
    </source>
</reference>
<dbReference type="Pfam" id="PF00085">
    <property type="entry name" value="Thioredoxin"/>
    <property type="match status" value="1"/>
</dbReference>
<dbReference type="PANTHER" id="PTHR10438">
    <property type="entry name" value="THIOREDOXIN"/>
    <property type="match status" value="1"/>
</dbReference>
<feature type="region of interest" description="Disordered" evidence="1">
    <location>
        <begin position="228"/>
        <end position="258"/>
    </location>
</feature>
<accession>A0A9K3PK64</accession>
<reference evidence="3" key="1">
    <citation type="journal article" date="2021" name="Sci. Rep.">
        <title>Diploid genomic architecture of Nitzschia inconspicua, an elite biomass production diatom.</title>
        <authorList>
            <person name="Oliver A."/>
            <person name="Podell S."/>
            <person name="Pinowska A."/>
            <person name="Traller J.C."/>
            <person name="Smith S.R."/>
            <person name="McClure R."/>
            <person name="Beliaev A."/>
            <person name="Bohutskyi P."/>
            <person name="Hill E.A."/>
            <person name="Rabines A."/>
            <person name="Zheng H."/>
            <person name="Allen L.Z."/>
            <person name="Kuo A."/>
            <person name="Grigoriev I.V."/>
            <person name="Allen A.E."/>
            <person name="Hazlebeck D."/>
            <person name="Allen E.E."/>
        </authorList>
    </citation>
    <scope>NUCLEOTIDE SEQUENCE</scope>
    <source>
        <strain evidence="3">Hildebrandi</strain>
    </source>
</reference>
<dbReference type="OrthoDB" id="19690at2759"/>
<dbReference type="CDD" id="cd02947">
    <property type="entry name" value="TRX_family"/>
    <property type="match status" value="1"/>
</dbReference>
<organism evidence="3 4">
    <name type="scientific">Nitzschia inconspicua</name>
    <dbReference type="NCBI Taxonomy" id="303405"/>
    <lineage>
        <taxon>Eukaryota</taxon>
        <taxon>Sar</taxon>
        <taxon>Stramenopiles</taxon>
        <taxon>Ochrophyta</taxon>
        <taxon>Bacillariophyta</taxon>
        <taxon>Bacillariophyceae</taxon>
        <taxon>Bacillariophycidae</taxon>
        <taxon>Bacillariales</taxon>
        <taxon>Bacillariaceae</taxon>
        <taxon>Nitzschia</taxon>
    </lineage>
</organism>
<feature type="compositionally biased region" description="Basic and acidic residues" evidence="1">
    <location>
        <begin position="245"/>
        <end position="254"/>
    </location>
</feature>
<dbReference type="PANTHER" id="PTHR10438:SF463">
    <property type="entry name" value="THIOREDOXIN"/>
    <property type="match status" value="1"/>
</dbReference>